<evidence type="ECO:0000313" key="7">
    <source>
        <dbReference type="EMBL" id="KAB3539667.1"/>
    </source>
</evidence>
<gene>
    <name evidence="7" type="ORF">F8154_00505</name>
</gene>
<keyword evidence="5" id="KW-0472">Membrane</keyword>
<dbReference type="PANTHER" id="PTHR43078:SF6">
    <property type="entry name" value="UDP-GLUCURONIC ACID DECARBOXYLASE 1"/>
    <property type="match status" value="1"/>
</dbReference>
<dbReference type="OrthoDB" id="9811743at2"/>
<dbReference type="InterPro" id="IPR036291">
    <property type="entry name" value="NAD(P)-bd_dom_sf"/>
</dbReference>
<accession>A0A6I0FKQ2</accession>
<name>A0A6I0FKQ2_9FIRM</name>
<evidence type="ECO:0000313" key="8">
    <source>
        <dbReference type="Proteomes" id="UP000432715"/>
    </source>
</evidence>
<feature type="domain" description="NAD-dependent epimerase/dehydratase" evidence="6">
    <location>
        <begin position="32"/>
        <end position="276"/>
    </location>
</feature>
<keyword evidence="3" id="KW-0520">NAD</keyword>
<keyword evidence="5" id="KW-1133">Transmembrane helix</keyword>
<proteinExistence type="predicted"/>
<dbReference type="GO" id="GO:0070403">
    <property type="term" value="F:NAD+ binding"/>
    <property type="evidence" value="ECO:0007669"/>
    <property type="project" value="InterPro"/>
</dbReference>
<keyword evidence="4" id="KW-0456">Lyase</keyword>
<comment type="cofactor">
    <cofactor evidence="1">
        <name>NAD(+)</name>
        <dbReference type="ChEBI" id="CHEBI:57540"/>
    </cofactor>
</comment>
<evidence type="ECO:0000256" key="4">
    <source>
        <dbReference type="ARBA" id="ARBA00023239"/>
    </source>
</evidence>
<organism evidence="7 8">
    <name type="scientific">Alkaliphilus pronyensis</name>
    <dbReference type="NCBI Taxonomy" id="1482732"/>
    <lineage>
        <taxon>Bacteria</taxon>
        <taxon>Bacillati</taxon>
        <taxon>Bacillota</taxon>
        <taxon>Clostridia</taxon>
        <taxon>Peptostreptococcales</taxon>
        <taxon>Natronincolaceae</taxon>
        <taxon>Alkaliphilus</taxon>
    </lineage>
</organism>
<dbReference type="EMBL" id="WBZC01000002">
    <property type="protein sequence ID" value="KAB3539667.1"/>
    <property type="molecule type" value="Genomic_DNA"/>
</dbReference>
<evidence type="ECO:0000256" key="1">
    <source>
        <dbReference type="ARBA" id="ARBA00001911"/>
    </source>
</evidence>
<dbReference type="GO" id="GO:0048040">
    <property type="term" value="F:UDP-glucuronate decarboxylase activity"/>
    <property type="evidence" value="ECO:0007669"/>
    <property type="project" value="TreeGrafter"/>
</dbReference>
<evidence type="ECO:0000256" key="2">
    <source>
        <dbReference type="ARBA" id="ARBA00022793"/>
    </source>
</evidence>
<dbReference type="InterPro" id="IPR001509">
    <property type="entry name" value="Epimerase_deHydtase"/>
</dbReference>
<protein>
    <submittedName>
        <fullName evidence="7">NAD-dependent epimerase/dehydratase family protein</fullName>
    </submittedName>
</protein>
<dbReference type="PANTHER" id="PTHR43078">
    <property type="entry name" value="UDP-GLUCURONIC ACID DECARBOXYLASE-RELATED"/>
    <property type="match status" value="1"/>
</dbReference>
<keyword evidence="8" id="KW-1185">Reference proteome</keyword>
<dbReference type="Pfam" id="PF01370">
    <property type="entry name" value="Epimerase"/>
    <property type="match status" value="1"/>
</dbReference>
<reference evidence="7 8" key="1">
    <citation type="submission" date="2019-10" db="EMBL/GenBank/DDBJ databases">
        <title>Alkaliphilus serpentinus sp. nov. and Alkaliphilus pronyensis sp. nov., two novel anaerobic alkaliphilic species isolated from the serpentinized-hosted hydrothermal field of the Prony Bay (New Caledonia).</title>
        <authorList>
            <person name="Postec A."/>
        </authorList>
    </citation>
    <scope>NUCLEOTIDE SEQUENCE [LARGE SCALE GENOMIC DNA]</scope>
    <source>
        <strain evidence="7 8">LacV</strain>
    </source>
</reference>
<dbReference type="AlphaFoldDB" id="A0A6I0FKQ2"/>
<dbReference type="Gene3D" id="3.40.50.720">
    <property type="entry name" value="NAD(P)-binding Rossmann-like Domain"/>
    <property type="match status" value="1"/>
</dbReference>
<dbReference type="GO" id="GO:0005737">
    <property type="term" value="C:cytoplasm"/>
    <property type="evidence" value="ECO:0007669"/>
    <property type="project" value="TreeGrafter"/>
</dbReference>
<evidence type="ECO:0000259" key="6">
    <source>
        <dbReference type="Pfam" id="PF01370"/>
    </source>
</evidence>
<evidence type="ECO:0000256" key="5">
    <source>
        <dbReference type="SAM" id="Phobius"/>
    </source>
</evidence>
<dbReference type="Proteomes" id="UP000432715">
    <property type="component" value="Unassembled WGS sequence"/>
</dbReference>
<dbReference type="RefSeq" id="WP_151859627.1">
    <property type="nucleotide sequence ID" value="NZ_WBZC01000002.1"/>
</dbReference>
<dbReference type="GO" id="GO:0042732">
    <property type="term" value="P:D-xylose metabolic process"/>
    <property type="evidence" value="ECO:0007669"/>
    <property type="project" value="InterPro"/>
</dbReference>
<feature type="transmembrane region" description="Helical" evidence="5">
    <location>
        <begin position="31"/>
        <end position="52"/>
    </location>
</feature>
<comment type="caution">
    <text evidence="7">The sequence shown here is derived from an EMBL/GenBank/DDBJ whole genome shotgun (WGS) entry which is preliminary data.</text>
</comment>
<keyword evidence="5" id="KW-0812">Transmembrane</keyword>
<dbReference type="SUPFAM" id="SSF51735">
    <property type="entry name" value="NAD(P)-binding Rossmann-fold domains"/>
    <property type="match status" value="1"/>
</dbReference>
<evidence type="ECO:0000256" key="3">
    <source>
        <dbReference type="ARBA" id="ARBA00023027"/>
    </source>
</evidence>
<dbReference type="InterPro" id="IPR044516">
    <property type="entry name" value="UXS-like"/>
</dbReference>
<keyword evidence="2" id="KW-0210">Decarboxylase</keyword>
<sequence length="363" mass="42025">MSLIPEVSKKDMEFIYNGLSCSDKEKFKDSIILVTGFAGSLGYTLLHFFHLYGDKLGIKKVYGIDNYKFGKPKWIERIKNNPVFDLKELDIVNCDLHFAKDSNIIFHMASLASPVFYRLHPIETMDADVIGLRRLLDLYKNKGLKGFLFYSSSEIYGDPDPKEIPTNENYWGNVNTCGPRACYDESKRFGETLCYNFAKQYHMPITIVRPFNNYGPGMRINDQRVVADFAKAIINNEDIVIYSDGRPTRTFDYIPDATIGYLKCATYGGYDVFNIGSDRDEISILQLAELYKTIGKEIFDYSGSIIFKTHWDNHYLTDNPKRRCPDITKARSLLKYNPQIHIADGIERYLLYLKECNRDEFDW</sequence>